<gene>
    <name evidence="1" type="ORF">ACFOU2_08415</name>
</gene>
<sequence>MEKIKIEQVINELLMRSGSAARVQLESYFPEGRLVGGKYSMNQHTITMYIGVITEQCLQMFSSLDYMIDYFTVVFAHELGHAEDQDLSNLAEQLEICSTERERNMISLKIEENAWEFAERLLPEMDQAFMKKIVFYSLEPYREKIQMEIA</sequence>
<comment type="caution">
    <text evidence="1">The sequence shown here is derived from an EMBL/GenBank/DDBJ whole genome shotgun (WGS) entry which is preliminary data.</text>
</comment>
<evidence type="ECO:0000313" key="2">
    <source>
        <dbReference type="Proteomes" id="UP001595752"/>
    </source>
</evidence>
<reference evidence="2" key="1">
    <citation type="journal article" date="2019" name="Int. J. Syst. Evol. Microbiol.">
        <title>The Global Catalogue of Microorganisms (GCM) 10K type strain sequencing project: providing services to taxonomists for standard genome sequencing and annotation.</title>
        <authorList>
            <consortium name="The Broad Institute Genomics Platform"/>
            <consortium name="The Broad Institute Genome Sequencing Center for Infectious Disease"/>
            <person name="Wu L."/>
            <person name="Ma J."/>
        </authorList>
    </citation>
    <scope>NUCLEOTIDE SEQUENCE [LARGE SCALE GENOMIC DNA]</scope>
    <source>
        <strain evidence="2">CCUG 61889</strain>
    </source>
</reference>
<evidence type="ECO:0008006" key="3">
    <source>
        <dbReference type="Google" id="ProtNLM"/>
    </source>
</evidence>
<evidence type="ECO:0000313" key="1">
    <source>
        <dbReference type="EMBL" id="MFC3883528.1"/>
    </source>
</evidence>
<dbReference type="RefSeq" id="WP_377914085.1">
    <property type="nucleotide sequence ID" value="NZ_JBHRZT010000032.1"/>
</dbReference>
<organism evidence="1 2">
    <name type="scientific">Bacillus songklensis</name>
    <dbReference type="NCBI Taxonomy" id="1069116"/>
    <lineage>
        <taxon>Bacteria</taxon>
        <taxon>Bacillati</taxon>
        <taxon>Bacillota</taxon>
        <taxon>Bacilli</taxon>
        <taxon>Bacillales</taxon>
        <taxon>Bacillaceae</taxon>
        <taxon>Bacillus</taxon>
    </lineage>
</organism>
<proteinExistence type="predicted"/>
<keyword evidence="2" id="KW-1185">Reference proteome</keyword>
<accession>A0ABV8AZU8</accession>
<dbReference type="Proteomes" id="UP001595752">
    <property type="component" value="Unassembled WGS sequence"/>
</dbReference>
<dbReference type="EMBL" id="JBHRZT010000032">
    <property type="protein sequence ID" value="MFC3883528.1"/>
    <property type="molecule type" value="Genomic_DNA"/>
</dbReference>
<protein>
    <recommendedName>
        <fullName evidence="3">Phage protein</fullName>
    </recommendedName>
</protein>
<name>A0ABV8AZU8_9BACI</name>